<reference evidence="2" key="2">
    <citation type="journal article" date="2021" name="Genome Biol. Evol.">
        <title>Developing a high-quality reference genome for a parasitic bivalve with doubly uniparental inheritance (Bivalvia: Unionida).</title>
        <authorList>
            <person name="Smith C.H."/>
        </authorList>
    </citation>
    <scope>NUCLEOTIDE SEQUENCE</scope>
    <source>
        <strain evidence="2">CHS0354</strain>
        <tissue evidence="2">Mantle</tissue>
    </source>
</reference>
<gene>
    <name evidence="2" type="ORF">CHS0354_010335</name>
</gene>
<comment type="caution">
    <text evidence="2">The sequence shown here is derived from an EMBL/GenBank/DDBJ whole genome shotgun (WGS) entry which is preliminary data.</text>
</comment>
<organism evidence="2 3">
    <name type="scientific">Potamilus streckersoni</name>
    <dbReference type="NCBI Taxonomy" id="2493646"/>
    <lineage>
        <taxon>Eukaryota</taxon>
        <taxon>Metazoa</taxon>
        <taxon>Spiralia</taxon>
        <taxon>Lophotrochozoa</taxon>
        <taxon>Mollusca</taxon>
        <taxon>Bivalvia</taxon>
        <taxon>Autobranchia</taxon>
        <taxon>Heteroconchia</taxon>
        <taxon>Palaeoheterodonta</taxon>
        <taxon>Unionida</taxon>
        <taxon>Unionoidea</taxon>
        <taxon>Unionidae</taxon>
        <taxon>Ambleminae</taxon>
        <taxon>Lampsilini</taxon>
        <taxon>Potamilus</taxon>
    </lineage>
</organism>
<evidence type="ECO:0000313" key="3">
    <source>
        <dbReference type="Proteomes" id="UP001195483"/>
    </source>
</evidence>
<protein>
    <submittedName>
        <fullName evidence="2">Uncharacterized protein</fullName>
    </submittedName>
</protein>
<dbReference type="EMBL" id="JAEAOA010000646">
    <property type="protein sequence ID" value="KAK3608488.1"/>
    <property type="molecule type" value="Genomic_DNA"/>
</dbReference>
<feature type="coiled-coil region" evidence="1">
    <location>
        <begin position="76"/>
        <end position="103"/>
    </location>
</feature>
<keyword evidence="3" id="KW-1185">Reference proteome</keyword>
<name>A0AAE0WAV1_9BIVA</name>
<keyword evidence="1" id="KW-0175">Coiled coil</keyword>
<evidence type="ECO:0000313" key="2">
    <source>
        <dbReference type="EMBL" id="KAK3608488.1"/>
    </source>
</evidence>
<dbReference type="AlphaFoldDB" id="A0AAE0WAV1"/>
<proteinExistence type="predicted"/>
<accession>A0AAE0WAV1</accession>
<reference evidence="2" key="1">
    <citation type="journal article" date="2021" name="Genome Biol. Evol.">
        <title>A High-Quality Reference Genome for a Parasitic Bivalve with Doubly Uniparental Inheritance (Bivalvia: Unionida).</title>
        <authorList>
            <person name="Smith C.H."/>
        </authorList>
    </citation>
    <scope>NUCLEOTIDE SEQUENCE</scope>
    <source>
        <strain evidence="2">CHS0354</strain>
    </source>
</reference>
<sequence>METSEKRLLDDEQKPKSKIQHIFEPGKLNEQQDLKVLPIVSEDYSTADSSFAKMFQFDDIDDVDFNDNFIISEQERKAWENMIKDRQQELVKQKEKFERWEEEMTKRKIFVLRKLKKLRSYHSKRIEFYTWTLEYH</sequence>
<evidence type="ECO:0000256" key="1">
    <source>
        <dbReference type="SAM" id="Coils"/>
    </source>
</evidence>
<reference evidence="2" key="3">
    <citation type="submission" date="2023-05" db="EMBL/GenBank/DDBJ databases">
        <authorList>
            <person name="Smith C.H."/>
        </authorList>
    </citation>
    <scope>NUCLEOTIDE SEQUENCE</scope>
    <source>
        <strain evidence="2">CHS0354</strain>
        <tissue evidence="2">Mantle</tissue>
    </source>
</reference>
<dbReference type="Proteomes" id="UP001195483">
    <property type="component" value="Unassembled WGS sequence"/>
</dbReference>